<keyword evidence="9" id="KW-1185">Reference proteome</keyword>
<accession>A0ABR1IJH2</accession>
<gene>
    <name evidence="8" type="ORF">QQZ08_000497</name>
</gene>
<sequence>MQKKLKVAIIGGGPAGLAAAIELERRPLVEWKLYEKKPAISELGTGLSIQPNTWRMLELLGVADHIGADDFFRPDDQHYVQHRNSKTAELVSVSFPPPDTLPHRRHCRAHRSKLQQALLKEVNQSGIRAGRKLIRISRLESGRLSLFFEEGFTDEVDLLIGADGMRSIVRQFAFPDHAMAYTGSTAYRGLARTEDALKIDVLKKAVTFWHGTGSKWIYTCPLGGDDLEVTVRIKEPNIDGEDRVSWGRKASIRPVQDAFQGELSPPLQQLLEIVDRVQQFDLFAGPRLSTIVQHGSVALIGDASHPLSGAFGAGAGFALEDAHVLGGALEWALENGKPVSAGLDIFDQVRSPHYEALYEILDQYGAAEEELASLQLDAQKEIEFRIGKVWNTEHDWMYYYQADTVLKEKLRRLTLESP</sequence>
<evidence type="ECO:0000256" key="3">
    <source>
        <dbReference type="ARBA" id="ARBA00022630"/>
    </source>
</evidence>
<feature type="domain" description="FAD-binding" evidence="7">
    <location>
        <begin position="5"/>
        <end position="357"/>
    </location>
</feature>
<dbReference type="EMBL" id="JAZAVK010000002">
    <property type="protein sequence ID" value="KAK7433024.1"/>
    <property type="molecule type" value="Genomic_DNA"/>
</dbReference>
<evidence type="ECO:0000256" key="6">
    <source>
        <dbReference type="ARBA" id="ARBA00023033"/>
    </source>
</evidence>
<organism evidence="8 9">
    <name type="scientific">Neonectria magnoliae</name>
    <dbReference type="NCBI Taxonomy" id="2732573"/>
    <lineage>
        <taxon>Eukaryota</taxon>
        <taxon>Fungi</taxon>
        <taxon>Dikarya</taxon>
        <taxon>Ascomycota</taxon>
        <taxon>Pezizomycotina</taxon>
        <taxon>Sordariomycetes</taxon>
        <taxon>Hypocreomycetidae</taxon>
        <taxon>Hypocreales</taxon>
        <taxon>Nectriaceae</taxon>
        <taxon>Neonectria</taxon>
    </lineage>
</organism>
<proteinExistence type="inferred from homology"/>
<reference evidence="8 9" key="1">
    <citation type="journal article" date="2025" name="Microbiol. Resour. Announc.">
        <title>Draft genome sequences for Neonectria magnoliae and Neonectria punicea, canker pathogens of Liriodendron tulipifera and Acer saccharum in West Virginia.</title>
        <authorList>
            <person name="Petronek H.M."/>
            <person name="Kasson M.T."/>
            <person name="Metheny A.M."/>
            <person name="Stauder C.M."/>
            <person name="Lovett B."/>
            <person name="Lynch S.C."/>
            <person name="Garnas J.R."/>
            <person name="Kasson L.R."/>
            <person name="Stajich J.E."/>
        </authorList>
    </citation>
    <scope>NUCLEOTIDE SEQUENCE [LARGE SCALE GENOMIC DNA]</scope>
    <source>
        <strain evidence="8 9">NRRL 64651</strain>
    </source>
</reference>
<dbReference type="InterPro" id="IPR002938">
    <property type="entry name" value="FAD-bd"/>
</dbReference>
<name>A0ABR1IJH2_9HYPO</name>
<evidence type="ECO:0000256" key="1">
    <source>
        <dbReference type="ARBA" id="ARBA00001974"/>
    </source>
</evidence>
<dbReference type="PANTHER" id="PTHR46720:SF3">
    <property type="entry name" value="FAD-BINDING DOMAIN-CONTAINING PROTEIN-RELATED"/>
    <property type="match status" value="1"/>
</dbReference>
<comment type="caution">
    <text evidence="8">The sequence shown here is derived from an EMBL/GenBank/DDBJ whole genome shotgun (WGS) entry which is preliminary data.</text>
</comment>
<comment type="cofactor">
    <cofactor evidence="1">
        <name>FAD</name>
        <dbReference type="ChEBI" id="CHEBI:57692"/>
    </cofactor>
</comment>
<dbReference type="InterPro" id="IPR036188">
    <property type="entry name" value="FAD/NAD-bd_sf"/>
</dbReference>
<dbReference type="Pfam" id="PF01494">
    <property type="entry name" value="FAD_binding_3"/>
    <property type="match status" value="1"/>
</dbReference>
<comment type="similarity">
    <text evidence="2">Belongs to the paxM FAD-dependent monooxygenase family.</text>
</comment>
<evidence type="ECO:0000256" key="5">
    <source>
        <dbReference type="ARBA" id="ARBA00023002"/>
    </source>
</evidence>
<evidence type="ECO:0000256" key="2">
    <source>
        <dbReference type="ARBA" id="ARBA00007992"/>
    </source>
</evidence>
<dbReference type="PANTHER" id="PTHR46720">
    <property type="entry name" value="HYDROXYLASE, PUTATIVE (AFU_ORTHOLOGUE AFUA_3G01460)-RELATED"/>
    <property type="match status" value="1"/>
</dbReference>
<keyword evidence="3" id="KW-0285">Flavoprotein</keyword>
<keyword evidence="5" id="KW-0560">Oxidoreductase</keyword>
<dbReference type="PRINTS" id="PR00420">
    <property type="entry name" value="RNGMNOXGNASE"/>
</dbReference>
<protein>
    <recommendedName>
        <fullName evidence="7">FAD-binding domain-containing protein</fullName>
    </recommendedName>
</protein>
<keyword evidence="4" id="KW-0274">FAD</keyword>
<keyword evidence="6" id="KW-0503">Monooxygenase</keyword>
<dbReference type="SUPFAM" id="SSF51905">
    <property type="entry name" value="FAD/NAD(P)-binding domain"/>
    <property type="match status" value="1"/>
</dbReference>
<evidence type="ECO:0000313" key="8">
    <source>
        <dbReference type="EMBL" id="KAK7433024.1"/>
    </source>
</evidence>
<evidence type="ECO:0000313" key="9">
    <source>
        <dbReference type="Proteomes" id="UP001498421"/>
    </source>
</evidence>
<evidence type="ECO:0000259" key="7">
    <source>
        <dbReference type="Pfam" id="PF01494"/>
    </source>
</evidence>
<dbReference type="Proteomes" id="UP001498421">
    <property type="component" value="Unassembled WGS sequence"/>
</dbReference>
<evidence type="ECO:0000256" key="4">
    <source>
        <dbReference type="ARBA" id="ARBA00022827"/>
    </source>
</evidence>
<dbReference type="InterPro" id="IPR051104">
    <property type="entry name" value="FAD_monoxygenase"/>
</dbReference>
<dbReference type="Gene3D" id="3.50.50.60">
    <property type="entry name" value="FAD/NAD(P)-binding domain"/>
    <property type="match status" value="1"/>
</dbReference>